<feature type="transmembrane region" description="Helical" evidence="1">
    <location>
        <begin position="21"/>
        <end position="38"/>
    </location>
</feature>
<keyword evidence="1" id="KW-1133">Transmembrane helix</keyword>
<keyword evidence="1" id="KW-0812">Transmembrane</keyword>
<comment type="caution">
    <text evidence="3">The sequence shown here is derived from an EMBL/GenBank/DDBJ whole genome shotgun (WGS) entry which is preliminary data.</text>
</comment>
<sequence>MVEEKKSIGRRWGVMRQKKTMVILILILAVLAAIYGGLKAWGKKTAEKEAGAAAEKITVTDLKNLSSFSYSNGQETMSFIKEEGIWKLEDDKEIRLNQSTVESIGESAASLAAVRELKEPDDLEDYGLTKPSYTIGLTTEDGDKETLYVGDAAGEDYYAMAEGTQKVYTISSSLVSSLQFDLSGLAQLDVVPAISSGSLKKVKITENGETTTYKEEDELAELAGGFGVLTLTECADYHVTDEELSAYGLDEARRVTAEATYKDAQSGEKETFTVYIGKMSEDGTSRYVMVKDSKMAYKVSQDVVANMITVSREDAKE</sequence>
<evidence type="ECO:0000313" key="3">
    <source>
        <dbReference type="EMBL" id="MSS39614.1"/>
    </source>
</evidence>
<protein>
    <submittedName>
        <fullName evidence="3">DUF4340 domain-containing protein</fullName>
    </submittedName>
</protein>
<dbReference type="AlphaFoldDB" id="A0A844FB10"/>
<accession>A0A844FB10</accession>
<dbReference type="InterPro" id="IPR025641">
    <property type="entry name" value="DUF4340"/>
</dbReference>
<name>A0A844FB10_CLOSV</name>
<evidence type="ECO:0000313" key="4">
    <source>
        <dbReference type="Proteomes" id="UP000462363"/>
    </source>
</evidence>
<dbReference type="Proteomes" id="UP000462363">
    <property type="component" value="Unassembled WGS sequence"/>
</dbReference>
<gene>
    <name evidence="3" type="ORF">FYJ37_04375</name>
</gene>
<dbReference type="EMBL" id="VUMB01000007">
    <property type="protein sequence ID" value="MSS39614.1"/>
    <property type="molecule type" value="Genomic_DNA"/>
</dbReference>
<organism evidence="3 4">
    <name type="scientific">Clostridium scindens (strain JCM 10418 / VPI 12708)</name>
    <dbReference type="NCBI Taxonomy" id="29347"/>
    <lineage>
        <taxon>Bacteria</taxon>
        <taxon>Bacillati</taxon>
        <taxon>Bacillota</taxon>
        <taxon>Clostridia</taxon>
        <taxon>Lachnospirales</taxon>
        <taxon>Lachnospiraceae</taxon>
    </lineage>
</organism>
<reference evidence="3 4" key="1">
    <citation type="submission" date="2019-08" db="EMBL/GenBank/DDBJ databases">
        <title>In-depth cultivation of the pig gut microbiome towards novel bacterial diversity and tailored functional studies.</title>
        <authorList>
            <person name="Wylensek D."/>
            <person name="Hitch T.C.A."/>
            <person name="Clavel T."/>
        </authorList>
    </citation>
    <scope>NUCLEOTIDE SEQUENCE [LARGE SCALE GENOMIC DNA]</scope>
    <source>
        <strain evidence="3 4">BL-389-WT-3D</strain>
    </source>
</reference>
<keyword evidence="1" id="KW-0472">Membrane</keyword>
<evidence type="ECO:0000259" key="2">
    <source>
        <dbReference type="Pfam" id="PF14238"/>
    </source>
</evidence>
<dbReference type="Pfam" id="PF14238">
    <property type="entry name" value="DUF4340"/>
    <property type="match status" value="1"/>
</dbReference>
<evidence type="ECO:0000256" key="1">
    <source>
        <dbReference type="SAM" id="Phobius"/>
    </source>
</evidence>
<feature type="domain" description="DUF4340" evidence="2">
    <location>
        <begin position="86"/>
        <end position="211"/>
    </location>
</feature>
<proteinExistence type="predicted"/>